<dbReference type="Proteomes" id="UP000657592">
    <property type="component" value="Unassembled WGS sequence"/>
</dbReference>
<reference evidence="5" key="1">
    <citation type="journal article" date="2014" name="Int. J. Syst. Evol. Microbiol.">
        <title>Complete genome sequence of Corynebacterium casei LMG S-19264T (=DSM 44701T), isolated from a smear-ripened cheese.</title>
        <authorList>
            <consortium name="US DOE Joint Genome Institute (JGI-PGF)"/>
            <person name="Walter F."/>
            <person name="Albersmeier A."/>
            <person name="Kalinowski J."/>
            <person name="Ruckert C."/>
        </authorList>
    </citation>
    <scope>NUCLEOTIDE SEQUENCE</scope>
    <source>
        <strain evidence="5">CGMCC 1.15794</strain>
    </source>
</reference>
<dbReference type="InterPro" id="IPR000792">
    <property type="entry name" value="Tscrpt_reg_LuxR_C"/>
</dbReference>
<evidence type="ECO:0000256" key="1">
    <source>
        <dbReference type="ARBA" id="ARBA00023015"/>
    </source>
</evidence>
<keyword evidence="2" id="KW-0238">DNA-binding</keyword>
<dbReference type="GO" id="GO:0003677">
    <property type="term" value="F:DNA binding"/>
    <property type="evidence" value="ECO:0007669"/>
    <property type="project" value="UniProtKB-KW"/>
</dbReference>
<accession>A0A917IGI0</accession>
<dbReference type="PROSITE" id="PS50043">
    <property type="entry name" value="HTH_LUXR_2"/>
    <property type="match status" value="1"/>
</dbReference>
<gene>
    <name evidence="5" type="ORF">GCM10010921_28650</name>
</gene>
<dbReference type="InterPro" id="IPR027417">
    <property type="entry name" value="P-loop_NTPase"/>
</dbReference>
<comment type="caution">
    <text evidence="5">The sequence shown here is derived from an EMBL/GenBank/DDBJ whole genome shotgun (WGS) entry which is preliminary data.</text>
</comment>
<dbReference type="PANTHER" id="PTHR44688:SF16">
    <property type="entry name" value="DNA-BINDING TRANSCRIPTIONAL ACTIVATOR DEVR_DOSR"/>
    <property type="match status" value="1"/>
</dbReference>
<organism evidence="5 6">
    <name type="scientific">Microbacterium album</name>
    <dbReference type="NCBI Taxonomy" id="2053191"/>
    <lineage>
        <taxon>Bacteria</taxon>
        <taxon>Bacillati</taxon>
        <taxon>Actinomycetota</taxon>
        <taxon>Actinomycetes</taxon>
        <taxon>Micrococcales</taxon>
        <taxon>Microbacteriaceae</taxon>
        <taxon>Microbacterium</taxon>
    </lineage>
</organism>
<evidence type="ECO:0000313" key="6">
    <source>
        <dbReference type="Proteomes" id="UP000657592"/>
    </source>
</evidence>
<dbReference type="Pfam" id="PF00196">
    <property type="entry name" value="GerE"/>
    <property type="match status" value="1"/>
</dbReference>
<reference evidence="5" key="2">
    <citation type="submission" date="2020-09" db="EMBL/GenBank/DDBJ databases">
        <authorList>
            <person name="Sun Q."/>
            <person name="Zhou Y."/>
        </authorList>
    </citation>
    <scope>NUCLEOTIDE SEQUENCE</scope>
    <source>
        <strain evidence="5">CGMCC 1.15794</strain>
    </source>
</reference>
<dbReference type="Gene3D" id="1.10.10.10">
    <property type="entry name" value="Winged helix-like DNA-binding domain superfamily/Winged helix DNA-binding domain"/>
    <property type="match status" value="1"/>
</dbReference>
<keyword evidence="3" id="KW-0804">Transcription</keyword>
<keyword evidence="6" id="KW-1185">Reference proteome</keyword>
<sequence length="913" mass="98600">MIFARLLRLSRSEARRKASELLEAFWLTAAASRPIAKFSGGMRRWLDLAASRGRSGRFSTEIAREPESGRRPPCAPVAWTHPRPVVVAPRCGDGPEPCARRDVDMTGPITTHEAVPRIARPQLPRHALLRRLAETEAVAILHGSAGAGKTTLLVQWAGTLPDPVAWHEPGDDGDLPFDVIEEQAATGAVLLVDRAERLSEDAIGRLGRLVDSHRRVRVALATRSARTARHMAEACDAPVTCIGPDELRVTSEELAEAAPDMPAAQRDALLADSEGSVTAVRAALDDGGDVARARLRRRLLDELAQRPELRDAVLAMTLLERVDPDVLAAWGMPWAAAMEAEDAGLATSDGDTVGLTPLVRGLLAPDAEMALPAAHRRRLLTDAVHASLIRTQPLAALRVALGLRDFELATAVAFANWVDLLEQLHDTYAVFAEVPGSDLRGYPALIVMRALLSNMMPSTRLRALQLLASESVFQRVQPSRGSHRDRVMYRAFEACALRVTPLADHALPLLRRAIDDYTALAPADMESLGRLGPMLYVHLGISAMYLGDEGLAQWCFEIGYAKHREAGRADVVDPLSMRAGLAAWQGDLPAARQLLAEADAAEWPPGWRASSPADFFHLGMAIVAVEDGDPDAAQAWLEEAGRVAEIVEHWPMFAIVQARRDIAASDAATGLMRLRALRSRRGQAPTTSGARSLLDIAEADLRLALGDLAHARRLAARGARHRAAGVLALARVEFALGREAEAMARVGSVLATPDLHPRGRLEAELLAAAIALRTGRADDADLILLRVAGLLRETGLRAPLMFVSSRDRLAMAERMERAGVVEAAVLREPRPSVLPDDAPESLSPRELAVLRALTEAGSVDEVAARLYVSRNTVKSQLRSLYRKLGVGSRTEALSRATALGLLEGEEAGEGDDD</sequence>
<evidence type="ECO:0000256" key="2">
    <source>
        <dbReference type="ARBA" id="ARBA00023125"/>
    </source>
</evidence>
<dbReference type="SMART" id="SM00421">
    <property type="entry name" value="HTH_LUXR"/>
    <property type="match status" value="1"/>
</dbReference>
<dbReference type="InterPro" id="IPR036388">
    <property type="entry name" value="WH-like_DNA-bd_sf"/>
</dbReference>
<dbReference type="SUPFAM" id="SSF52540">
    <property type="entry name" value="P-loop containing nucleoside triphosphate hydrolases"/>
    <property type="match status" value="1"/>
</dbReference>
<dbReference type="CDD" id="cd06170">
    <property type="entry name" value="LuxR_C_like"/>
    <property type="match status" value="1"/>
</dbReference>
<dbReference type="GO" id="GO:0006355">
    <property type="term" value="P:regulation of DNA-templated transcription"/>
    <property type="evidence" value="ECO:0007669"/>
    <property type="project" value="InterPro"/>
</dbReference>
<dbReference type="PANTHER" id="PTHR44688">
    <property type="entry name" value="DNA-BINDING TRANSCRIPTIONAL ACTIVATOR DEVR_DOSR"/>
    <property type="match status" value="1"/>
</dbReference>
<proteinExistence type="predicted"/>
<dbReference type="EMBL" id="BMJY01000020">
    <property type="protein sequence ID" value="GGH50121.1"/>
    <property type="molecule type" value="Genomic_DNA"/>
</dbReference>
<protein>
    <recommendedName>
        <fullName evidence="4">HTH luxR-type domain-containing protein</fullName>
    </recommendedName>
</protein>
<dbReference type="InterPro" id="IPR016032">
    <property type="entry name" value="Sig_transdc_resp-reg_C-effctor"/>
</dbReference>
<name>A0A917IGI0_9MICO</name>
<evidence type="ECO:0000313" key="5">
    <source>
        <dbReference type="EMBL" id="GGH50121.1"/>
    </source>
</evidence>
<dbReference type="SUPFAM" id="SSF46894">
    <property type="entry name" value="C-terminal effector domain of the bipartite response regulators"/>
    <property type="match status" value="1"/>
</dbReference>
<feature type="domain" description="HTH luxR-type" evidence="4">
    <location>
        <begin position="835"/>
        <end position="900"/>
    </location>
</feature>
<evidence type="ECO:0000256" key="3">
    <source>
        <dbReference type="ARBA" id="ARBA00023163"/>
    </source>
</evidence>
<dbReference type="AlphaFoldDB" id="A0A917IGI0"/>
<keyword evidence="1" id="KW-0805">Transcription regulation</keyword>
<evidence type="ECO:0000259" key="4">
    <source>
        <dbReference type="PROSITE" id="PS50043"/>
    </source>
</evidence>